<feature type="transmembrane region" description="Helical" evidence="6">
    <location>
        <begin position="180"/>
        <end position="200"/>
    </location>
</feature>
<feature type="domain" description="EamA" evidence="7">
    <location>
        <begin position="155"/>
        <end position="280"/>
    </location>
</feature>
<dbReference type="OrthoDB" id="9809509at2"/>
<dbReference type="EMBL" id="LC066375">
    <property type="protein sequence ID" value="BAT27207.1"/>
    <property type="molecule type" value="Genomic_DNA"/>
</dbReference>
<feature type="transmembrane region" description="Helical" evidence="6">
    <location>
        <begin position="147"/>
        <end position="168"/>
    </location>
</feature>
<evidence type="ECO:0000259" key="7">
    <source>
        <dbReference type="Pfam" id="PF00892"/>
    </source>
</evidence>
<evidence type="ECO:0000256" key="1">
    <source>
        <dbReference type="ARBA" id="ARBA00004141"/>
    </source>
</evidence>
<evidence type="ECO:0000313" key="8">
    <source>
        <dbReference type="EMBL" id="BAT27207.1"/>
    </source>
</evidence>
<dbReference type="PANTHER" id="PTHR32322:SF2">
    <property type="entry name" value="EAMA DOMAIN-CONTAINING PROTEIN"/>
    <property type="match status" value="1"/>
</dbReference>
<comment type="subcellular location">
    <subcellularLocation>
        <location evidence="1">Membrane</location>
        <topology evidence="1">Multi-pass membrane protein</topology>
    </subcellularLocation>
</comment>
<feature type="domain" description="EamA" evidence="7">
    <location>
        <begin position="11"/>
        <end position="137"/>
    </location>
</feature>
<proteinExistence type="inferred from homology"/>
<sequence>MHRYVSWFPALFVLLWSTGFIGARYAMPHAEPFTFLAMRFALALLILVPWVMLARLPWPRPAAAGHAMIAGALIHGVYLGGVFFAVRHGLPAGIAALIVGLQPILTALMAAAMLGERVTARHWVGLALGLAGVALVVAPKLGAGGDYRVLTLGPVVLSAIAISLGTVWQKRFVTGADLRTGTALQYVGALVPTALAALLFETRVVDWTGELVFALVWLTVVLSIGAIFLLLFMIREGAVSKVASLMYLTPGVTAVMAFLLFGESLSAVQLAGLVLAGAGVHAAMRAGRRPV</sequence>
<protein>
    <submittedName>
        <fullName evidence="8">Putative integral membrane protein</fullName>
    </submittedName>
</protein>
<feature type="transmembrane region" description="Helical" evidence="6">
    <location>
        <begin position="212"/>
        <end position="232"/>
    </location>
</feature>
<evidence type="ECO:0000256" key="3">
    <source>
        <dbReference type="ARBA" id="ARBA00022692"/>
    </source>
</evidence>
<dbReference type="InterPro" id="IPR050638">
    <property type="entry name" value="AA-Vitamin_Transporters"/>
</dbReference>
<feature type="transmembrane region" description="Helical" evidence="6">
    <location>
        <begin position="33"/>
        <end position="53"/>
    </location>
</feature>
<reference evidence="8" key="1">
    <citation type="journal article" date="2015" name="Proc. Natl. Acad. Sci. U.S.A.">
        <title>Bacterial clade with the ribosomal RNA operon on a small plasmid rather than the chromosome.</title>
        <authorList>
            <person name="Anda M."/>
            <person name="Ohtsubo Y."/>
            <person name="Okubo T."/>
            <person name="Sugawara M."/>
            <person name="Nagata Y."/>
            <person name="Tsuda M."/>
            <person name="Minamisawa K."/>
            <person name="Mitsui H."/>
        </authorList>
    </citation>
    <scope>NUCLEOTIDE SEQUENCE</scope>
    <source>
        <strain evidence="8">JCM 14755</strain>
    </source>
</reference>
<feature type="transmembrane region" description="Helical" evidence="6">
    <location>
        <begin position="92"/>
        <end position="111"/>
    </location>
</feature>
<keyword evidence="5 6" id="KW-0472">Membrane</keyword>
<comment type="similarity">
    <text evidence="2">Belongs to the EamA transporter family.</text>
</comment>
<dbReference type="RefSeq" id="WP_062228287.1">
    <property type="nucleotide sequence ID" value="NZ_BBWR01000012.1"/>
</dbReference>
<organism evidence="8">
    <name type="scientific">Aureimonas frigidaquae</name>
    <dbReference type="NCBI Taxonomy" id="424757"/>
    <lineage>
        <taxon>Bacteria</taxon>
        <taxon>Pseudomonadati</taxon>
        <taxon>Pseudomonadota</taxon>
        <taxon>Alphaproteobacteria</taxon>
        <taxon>Hyphomicrobiales</taxon>
        <taxon>Aurantimonadaceae</taxon>
        <taxon>Aureimonas</taxon>
    </lineage>
</organism>
<evidence type="ECO:0000256" key="2">
    <source>
        <dbReference type="ARBA" id="ARBA00007362"/>
    </source>
</evidence>
<dbReference type="AlphaFoldDB" id="A0A0P0Z017"/>
<feature type="transmembrane region" description="Helical" evidence="6">
    <location>
        <begin position="7"/>
        <end position="27"/>
    </location>
</feature>
<dbReference type="GO" id="GO:0016020">
    <property type="term" value="C:membrane"/>
    <property type="evidence" value="ECO:0007669"/>
    <property type="project" value="UniProtKB-SubCell"/>
</dbReference>
<dbReference type="Gene3D" id="1.10.3730.20">
    <property type="match status" value="1"/>
</dbReference>
<dbReference type="Pfam" id="PF00892">
    <property type="entry name" value="EamA"/>
    <property type="match status" value="2"/>
</dbReference>
<keyword evidence="3 6" id="KW-0812">Transmembrane</keyword>
<feature type="transmembrane region" description="Helical" evidence="6">
    <location>
        <begin position="65"/>
        <end position="86"/>
    </location>
</feature>
<accession>A0A0P0Z017</accession>
<evidence type="ECO:0000256" key="6">
    <source>
        <dbReference type="SAM" id="Phobius"/>
    </source>
</evidence>
<name>A0A0P0Z017_9HYPH</name>
<dbReference type="SUPFAM" id="SSF103481">
    <property type="entry name" value="Multidrug resistance efflux transporter EmrE"/>
    <property type="match status" value="2"/>
</dbReference>
<evidence type="ECO:0000256" key="4">
    <source>
        <dbReference type="ARBA" id="ARBA00022989"/>
    </source>
</evidence>
<dbReference type="InterPro" id="IPR000620">
    <property type="entry name" value="EamA_dom"/>
</dbReference>
<feature type="transmembrane region" description="Helical" evidence="6">
    <location>
        <begin position="123"/>
        <end position="141"/>
    </location>
</feature>
<keyword evidence="4 6" id="KW-1133">Transmembrane helix</keyword>
<evidence type="ECO:0000256" key="5">
    <source>
        <dbReference type="ARBA" id="ARBA00023136"/>
    </source>
</evidence>
<dbReference type="InterPro" id="IPR037185">
    <property type="entry name" value="EmrE-like"/>
</dbReference>
<dbReference type="PANTHER" id="PTHR32322">
    <property type="entry name" value="INNER MEMBRANE TRANSPORTER"/>
    <property type="match status" value="1"/>
</dbReference>